<dbReference type="PaxDb" id="30732-ENSOMEP00000007682"/>
<keyword evidence="2" id="KW-1185">Reference proteome</keyword>
<evidence type="ECO:0000313" key="2">
    <source>
        <dbReference type="Proteomes" id="UP000261560"/>
    </source>
</evidence>
<organism evidence="1 2">
    <name type="scientific">Oryzias melastigma</name>
    <name type="common">Marine medaka</name>
    <dbReference type="NCBI Taxonomy" id="30732"/>
    <lineage>
        <taxon>Eukaryota</taxon>
        <taxon>Metazoa</taxon>
        <taxon>Chordata</taxon>
        <taxon>Craniata</taxon>
        <taxon>Vertebrata</taxon>
        <taxon>Euteleostomi</taxon>
        <taxon>Actinopterygii</taxon>
        <taxon>Neopterygii</taxon>
        <taxon>Teleostei</taxon>
        <taxon>Neoteleostei</taxon>
        <taxon>Acanthomorphata</taxon>
        <taxon>Ovalentaria</taxon>
        <taxon>Atherinomorphae</taxon>
        <taxon>Beloniformes</taxon>
        <taxon>Adrianichthyidae</taxon>
        <taxon>Oryziinae</taxon>
        <taxon>Oryzias</taxon>
    </lineage>
</organism>
<name>A0A3B3BRC2_ORYME</name>
<accession>A0A3B3BRC2</accession>
<proteinExistence type="predicted"/>
<sequence>HPLASLQTNQPGSNKPLRLGEMTANLAFACGKPPQISALTHISDKLYLCVRVSEGCFKEGGVRQRSRPPLPSSLFLHLSPASISLSPFLRMWPPFFFSLCALSPPCHPVCVLSDSPCIS</sequence>
<dbReference type="Ensembl" id="ENSOMET00000003704.1">
    <property type="protein sequence ID" value="ENSOMEP00000007682.1"/>
    <property type="gene ID" value="ENSOMEG00000008800.1"/>
</dbReference>
<reference evidence="1" key="2">
    <citation type="submission" date="2025-09" db="UniProtKB">
        <authorList>
            <consortium name="Ensembl"/>
        </authorList>
    </citation>
    <scope>IDENTIFICATION</scope>
</reference>
<dbReference type="AlphaFoldDB" id="A0A3B3BRC2"/>
<evidence type="ECO:0000313" key="1">
    <source>
        <dbReference type="Ensembl" id="ENSOMEP00000007682.1"/>
    </source>
</evidence>
<reference evidence="1" key="1">
    <citation type="submission" date="2025-08" db="UniProtKB">
        <authorList>
            <consortium name="Ensembl"/>
        </authorList>
    </citation>
    <scope>IDENTIFICATION</scope>
</reference>
<protein>
    <submittedName>
        <fullName evidence="1">Uncharacterized protein</fullName>
    </submittedName>
</protein>
<dbReference type="Proteomes" id="UP000261560">
    <property type="component" value="Unplaced"/>
</dbReference>